<dbReference type="OMA" id="FLAKWYS"/>
<dbReference type="Gramene" id="TraesCLE_scaffold_066885_01G000100.1">
    <property type="protein sequence ID" value="TraesCLE_scaffold_066885_01G000100.1"/>
    <property type="gene ID" value="TraesCLE_scaffold_066885_01G000100"/>
</dbReference>
<dbReference type="Gramene" id="TraesROB_scaffold_053482_01G000100.1">
    <property type="protein sequence ID" value="TraesROB_scaffold_053482_01G000100.1"/>
    <property type="gene ID" value="TraesROB_scaffold_053482_01G000100"/>
</dbReference>
<dbReference type="Gramene" id="TraesLDM4A03G02120770.1">
    <property type="protein sequence ID" value="TraesLDM4A03G02120770.1"/>
    <property type="gene ID" value="TraesLDM4A03G02120770"/>
</dbReference>
<protein>
    <submittedName>
        <fullName evidence="2">Uncharacterized protein</fullName>
    </submittedName>
</protein>
<dbReference type="Gramene" id="TraesPARA_EIv1.0_1250440.1">
    <property type="protein sequence ID" value="TraesPARA_EIv1.0_1250440.1.CDS"/>
    <property type="gene ID" value="TraesPARA_EIv1.0_1250440"/>
</dbReference>
<dbReference type="Gramene" id="TraesSTA4A03G02118770.1">
    <property type="protein sequence ID" value="TraesSTA4A03G02118770.1"/>
    <property type="gene ID" value="TraesSTA4A03G02118770"/>
</dbReference>
<dbReference type="Gramene" id="TraesCAD_scaffold_032648_01G000100.1">
    <property type="protein sequence ID" value="TraesCAD_scaffold_032648_01G000100.1"/>
    <property type="gene ID" value="TraesCAD_scaffold_032648_01G000100"/>
</dbReference>
<evidence type="ECO:0000313" key="3">
    <source>
        <dbReference type="Proteomes" id="UP000019116"/>
    </source>
</evidence>
<feature type="compositionally biased region" description="Basic and acidic residues" evidence="1">
    <location>
        <begin position="20"/>
        <end position="29"/>
    </location>
</feature>
<sequence>MSDGQGNAPPGGYFIGRPANTDEPKEKEPPQAVAEPAPAALPTPGDYFVGRPENQRQNTETPAPKPGFLAKFCPCLGGSGATS</sequence>
<dbReference type="Gramene" id="TraesLAC4A03G02075810.1">
    <property type="protein sequence ID" value="TraesLAC4A03G02075810.1"/>
    <property type="gene ID" value="TraesLAC4A03G02075810"/>
</dbReference>
<reference evidence="2" key="2">
    <citation type="submission" date="2018-10" db="UniProtKB">
        <authorList>
            <consortium name="EnsemblPlants"/>
        </authorList>
    </citation>
    <scope>IDENTIFICATION</scope>
</reference>
<proteinExistence type="predicted"/>
<dbReference type="AlphaFoldDB" id="A0A3B6HUN3"/>
<dbReference type="Gramene" id="TraesARI4A03G02159720.1">
    <property type="protein sequence ID" value="TraesARI4A03G02159720.1"/>
    <property type="gene ID" value="TraesARI4A03G02159720"/>
</dbReference>
<dbReference type="Gramene" id="TraesJUL4A03G02141330.1">
    <property type="protein sequence ID" value="TraesJUL4A03G02141330.1"/>
    <property type="gene ID" value="TraesJUL4A03G02141330"/>
</dbReference>
<evidence type="ECO:0000256" key="1">
    <source>
        <dbReference type="SAM" id="MobiDB-lite"/>
    </source>
</evidence>
<evidence type="ECO:0000313" key="2">
    <source>
        <dbReference type="EnsemblPlants" id="TraesCS4A02G224300.1"/>
    </source>
</evidence>
<feature type="region of interest" description="Disordered" evidence="1">
    <location>
        <begin position="1"/>
        <end position="68"/>
    </location>
</feature>
<name>A0A3B6HUN3_WHEAT</name>
<dbReference type="Gramene" id="TraesSYM4A03G02149750.1">
    <property type="protein sequence ID" value="TraesSYM4A03G02149750.1"/>
    <property type="gene ID" value="TraesSYM4A03G02149750"/>
</dbReference>
<reference evidence="2" key="1">
    <citation type="submission" date="2018-08" db="EMBL/GenBank/DDBJ databases">
        <authorList>
            <person name="Rossello M."/>
        </authorList>
    </citation>
    <scope>NUCLEOTIDE SEQUENCE [LARGE SCALE GENOMIC DNA]</scope>
    <source>
        <strain evidence="2">cv. Chinese Spring</strain>
    </source>
</reference>
<dbReference type="EnsemblPlants" id="TraesCS4A02G224300.1">
    <property type="protein sequence ID" value="TraesCS4A02G224300.1"/>
    <property type="gene ID" value="TraesCS4A02G224300"/>
</dbReference>
<dbReference type="Gramene" id="TraesMAC4A03G02121350.1">
    <property type="protein sequence ID" value="TraesMAC4A03G02121350.1"/>
    <property type="gene ID" value="TraesMAC4A03G02121350"/>
</dbReference>
<dbReference type="Proteomes" id="UP000019116">
    <property type="component" value="Chromosome 4A"/>
</dbReference>
<organism evidence="2">
    <name type="scientific">Triticum aestivum</name>
    <name type="common">Wheat</name>
    <dbReference type="NCBI Taxonomy" id="4565"/>
    <lineage>
        <taxon>Eukaryota</taxon>
        <taxon>Viridiplantae</taxon>
        <taxon>Streptophyta</taxon>
        <taxon>Embryophyta</taxon>
        <taxon>Tracheophyta</taxon>
        <taxon>Spermatophyta</taxon>
        <taxon>Magnoliopsida</taxon>
        <taxon>Liliopsida</taxon>
        <taxon>Poales</taxon>
        <taxon>Poaceae</taxon>
        <taxon>BOP clade</taxon>
        <taxon>Pooideae</taxon>
        <taxon>Triticodae</taxon>
        <taxon>Triticeae</taxon>
        <taxon>Triticinae</taxon>
        <taxon>Triticum</taxon>
    </lineage>
</organism>
<dbReference type="Gramene" id="TraesCS4A03G0597400.1">
    <property type="protein sequence ID" value="TraesCS4A03G0597400.1.CDS"/>
    <property type="gene ID" value="TraesCS4A03G0597400"/>
</dbReference>
<dbReference type="Gramene" id="TraesJAG4A03G02123290.1">
    <property type="protein sequence ID" value="TraesJAG4A03G02123290.1"/>
    <property type="gene ID" value="TraesJAG4A03G02123290"/>
</dbReference>
<feature type="compositionally biased region" description="Low complexity" evidence="1">
    <location>
        <begin position="30"/>
        <end position="44"/>
    </location>
</feature>
<keyword evidence="3" id="KW-1185">Reference proteome</keyword>
<accession>A0A3B6HUN3</accession>
<dbReference type="Gramene" id="TraesWEE_scaffold_031023_01G000100.1">
    <property type="protein sequence ID" value="TraesWEE_scaffold_031023_01G000100.1"/>
    <property type="gene ID" value="TraesWEE_scaffold_031023_01G000100"/>
</dbReference>
<dbReference type="Gramene" id="TraesCS4A02G224300.1">
    <property type="protein sequence ID" value="TraesCS4A02G224300.1"/>
    <property type="gene ID" value="TraesCS4A02G224300"/>
</dbReference>
<dbReference type="Gramene" id="TraesNOR4A03G02144090.1">
    <property type="protein sequence ID" value="TraesNOR4A03G02144090.1"/>
    <property type="gene ID" value="TraesNOR4A03G02144090"/>
</dbReference>